<dbReference type="SUPFAM" id="SSF53850">
    <property type="entry name" value="Periplasmic binding protein-like II"/>
    <property type="match status" value="1"/>
</dbReference>
<reference evidence="6 7" key="1">
    <citation type="submission" date="2024-03" db="EMBL/GenBank/DDBJ databases">
        <title>Human intestinal bacterial collection.</title>
        <authorList>
            <person name="Pauvert C."/>
            <person name="Hitch T.C.A."/>
            <person name="Clavel T."/>
        </authorList>
    </citation>
    <scope>NUCLEOTIDE SEQUENCE [LARGE SCALE GENOMIC DNA]</scope>
    <source>
        <strain evidence="6 7">CLA-AA-H81</strain>
    </source>
</reference>
<evidence type="ECO:0000256" key="3">
    <source>
        <dbReference type="ARBA" id="ARBA00023125"/>
    </source>
</evidence>
<gene>
    <name evidence="6" type="ORF">WMO23_10655</name>
</gene>
<evidence type="ECO:0000259" key="5">
    <source>
        <dbReference type="PROSITE" id="PS50931"/>
    </source>
</evidence>
<comment type="caution">
    <text evidence="6">The sequence shown here is derived from an EMBL/GenBank/DDBJ whole genome shotgun (WGS) entry which is preliminary data.</text>
</comment>
<sequence>MIETNLLAQFVAFAKAGTLTRAAQDLHTSQPALTRSMKKLEEELEVPLFVRHKNHLELTQTGRYAVYYAQRVLQENQDFCDRIRSYDRSLHTLSIGYCAPVPQMVLTPLLNGIFQGMTLSADMKDDVSFPEGLRRQTYQLAVMHARPDGDEFFVKKCGSEKLYLSVRASDPLAFYPEVRLQDLDGRAILLFSHIGFWMKMTREKTPHARYLLQVQRDAFHELTEHSDYPCFSSSYFLGQGQKIPGRINISLADPECQTDYYLVCLKSEQKRYEKLFQQIDDRTIY</sequence>
<evidence type="ECO:0000256" key="4">
    <source>
        <dbReference type="ARBA" id="ARBA00023163"/>
    </source>
</evidence>
<keyword evidence="2" id="KW-0805">Transcription regulation</keyword>
<dbReference type="PROSITE" id="PS50931">
    <property type="entry name" value="HTH_LYSR"/>
    <property type="match status" value="1"/>
</dbReference>
<proteinExistence type="inferred from homology"/>
<comment type="similarity">
    <text evidence="1">Belongs to the LysR transcriptional regulatory family.</text>
</comment>
<evidence type="ECO:0000313" key="6">
    <source>
        <dbReference type="EMBL" id="MEQ2423183.1"/>
    </source>
</evidence>
<evidence type="ECO:0000313" key="7">
    <source>
        <dbReference type="Proteomes" id="UP001433088"/>
    </source>
</evidence>
<dbReference type="InterPro" id="IPR000847">
    <property type="entry name" value="LysR_HTH_N"/>
</dbReference>
<organism evidence="6 7">
    <name type="scientific">Megasphaera intestinihominis</name>
    <dbReference type="NCBI Taxonomy" id="3133159"/>
    <lineage>
        <taxon>Bacteria</taxon>
        <taxon>Bacillati</taxon>
        <taxon>Bacillota</taxon>
        <taxon>Negativicutes</taxon>
        <taxon>Veillonellales</taxon>
        <taxon>Veillonellaceae</taxon>
        <taxon>Megasphaera</taxon>
    </lineage>
</organism>
<dbReference type="RefSeq" id="WP_020310336.1">
    <property type="nucleotide sequence ID" value="NZ_JBBMEU010000095.1"/>
</dbReference>
<accession>A0ABV1D0C3</accession>
<dbReference type="InterPro" id="IPR036390">
    <property type="entry name" value="WH_DNA-bd_sf"/>
</dbReference>
<dbReference type="SUPFAM" id="SSF46785">
    <property type="entry name" value="Winged helix' DNA-binding domain"/>
    <property type="match status" value="1"/>
</dbReference>
<dbReference type="PANTHER" id="PTHR30346">
    <property type="entry name" value="TRANSCRIPTIONAL DUAL REGULATOR HCAR-RELATED"/>
    <property type="match status" value="1"/>
</dbReference>
<dbReference type="InterPro" id="IPR036388">
    <property type="entry name" value="WH-like_DNA-bd_sf"/>
</dbReference>
<dbReference type="EMBL" id="JBBMEU010000095">
    <property type="protein sequence ID" value="MEQ2423183.1"/>
    <property type="molecule type" value="Genomic_DNA"/>
</dbReference>
<dbReference type="PANTHER" id="PTHR30346:SF28">
    <property type="entry name" value="HTH-TYPE TRANSCRIPTIONAL REGULATOR CYNR"/>
    <property type="match status" value="1"/>
</dbReference>
<keyword evidence="7" id="KW-1185">Reference proteome</keyword>
<keyword evidence="4" id="KW-0804">Transcription</keyword>
<dbReference type="Gene3D" id="1.10.10.10">
    <property type="entry name" value="Winged helix-like DNA-binding domain superfamily/Winged helix DNA-binding domain"/>
    <property type="match status" value="1"/>
</dbReference>
<evidence type="ECO:0000256" key="1">
    <source>
        <dbReference type="ARBA" id="ARBA00009437"/>
    </source>
</evidence>
<feature type="domain" description="HTH lysR-type" evidence="5">
    <location>
        <begin position="2"/>
        <end position="59"/>
    </location>
</feature>
<dbReference type="Proteomes" id="UP001433088">
    <property type="component" value="Unassembled WGS sequence"/>
</dbReference>
<dbReference type="PRINTS" id="PR00039">
    <property type="entry name" value="HTHLYSR"/>
</dbReference>
<dbReference type="Pfam" id="PF00126">
    <property type="entry name" value="HTH_1"/>
    <property type="match status" value="1"/>
</dbReference>
<evidence type="ECO:0000256" key="2">
    <source>
        <dbReference type="ARBA" id="ARBA00023015"/>
    </source>
</evidence>
<protein>
    <submittedName>
        <fullName evidence="6">LysR family transcriptional regulator</fullName>
    </submittedName>
</protein>
<name>A0ABV1D0C3_9FIRM</name>
<keyword evidence="3" id="KW-0238">DNA-binding</keyword>